<dbReference type="NCBIfam" id="NF000355">
    <property type="entry name" value="ribo_prot_ABC_F"/>
    <property type="match status" value="1"/>
</dbReference>
<dbReference type="InterPro" id="IPR027417">
    <property type="entry name" value="P-loop_NTPase"/>
</dbReference>
<dbReference type="PANTHER" id="PTHR42855:SF2">
    <property type="entry name" value="DRUG RESISTANCE ABC TRANSPORTER,ATP-BINDING PROTEIN"/>
    <property type="match status" value="1"/>
</dbReference>
<dbReference type="CDD" id="cd03221">
    <property type="entry name" value="ABCF_EF-3"/>
    <property type="match status" value="2"/>
</dbReference>
<keyword evidence="3" id="KW-0175">Coiled coil</keyword>
<dbReference type="AlphaFoldDB" id="A0A8J2ZY96"/>
<dbReference type="InterPro" id="IPR003439">
    <property type="entry name" value="ABC_transporter-like_ATP-bd"/>
</dbReference>
<dbReference type="Proteomes" id="UP000656813">
    <property type="component" value="Unassembled WGS sequence"/>
</dbReference>
<evidence type="ECO:0000256" key="2">
    <source>
        <dbReference type="ARBA" id="ARBA00022840"/>
    </source>
</evidence>
<dbReference type="RefSeq" id="WP_188498512.1">
    <property type="nucleotide sequence ID" value="NZ_BMFV01000030.1"/>
</dbReference>
<dbReference type="InterPro" id="IPR051309">
    <property type="entry name" value="ABCF_ATPase"/>
</dbReference>
<name>A0A8J2ZY96_9BACL</name>
<dbReference type="Gene3D" id="3.40.50.300">
    <property type="entry name" value="P-loop containing nucleotide triphosphate hydrolases"/>
    <property type="match status" value="2"/>
</dbReference>
<feature type="coiled-coil region" evidence="3">
    <location>
        <begin position="263"/>
        <end position="311"/>
    </location>
</feature>
<protein>
    <submittedName>
        <fullName evidence="5">ABC transporter ATP-binding protein</fullName>
    </submittedName>
</protein>
<dbReference type="InterPro" id="IPR003593">
    <property type="entry name" value="AAA+_ATPase"/>
</dbReference>
<dbReference type="EMBL" id="BMFV01000030">
    <property type="protein sequence ID" value="GGH86172.1"/>
    <property type="molecule type" value="Genomic_DNA"/>
</dbReference>
<dbReference type="SMART" id="SM00382">
    <property type="entry name" value="AAA"/>
    <property type="match status" value="2"/>
</dbReference>
<dbReference type="GO" id="GO:0005524">
    <property type="term" value="F:ATP binding"/>
    <property type="evidence" value="ECO:0007669"/>
    <property type="project" value="UniProtKB-KW"/>
</dbReference>
<evidence type="ECO:0000313" key="5">
    <source>
        <dbReference type="EMBL" id="GGH86172.1"/>
    </source>
</evidence>
<dbReference type="PANTHER" id="PTHR42855">
    <property type="entry name" value="ABC TRANSPORTER ATP-BINDING SUBUNIT"/>
    <property type="match status" value="1"/>
</dbReference>
<keyword evidence="6" id="KW-1185">Reference proteome</keyword>
<keyword evidence="2 5" id="KW-0067">ATP-binding</keyword>
<gene>
    <name evidence="5" type="ORF">GCM10007096_33260</name>
</gene>
<dbReference type="Pfam" id="PF00005">
    <property type="entry name" value="ABC_tran"/>
    <property type="match status" value="2"/>
</dbReference>
<evidence type="ECO:0000259" key="4">
    <source>
        <dbReference type="PROSITE" id="PS50893"/>
    </source>
</evidence>
<sequence>MMMICSVNRVKKNIAGQMIFNDLSIEIREGERLAFVGPNGCGKTTLMKMIVGTENCDQGNIAIKRGARIGYLEQIPKFEEGRTVSECLKKAFQPLLELEVEMKKLEQQMATEGDPERLNKVIGHYGELQQHYEEQGGYLIEAKINQVAQGLGIIGHLELPFERLSGGEQTKVGLAALLLTNPDLLLLDEPTNHLDMEAIEWLEDWLVQSENTVVMTSHDRQFLDKVVTKIYDLDDEEALPYHGNYSDYIVEREKRLLLAFAHYEEQQKKIKKMKATIKRLKEWGNRAKPPNAKFHRQAKSMEKALEKMEKLDRPQLEEDKMALSFQAEGRSGKDVIKLENLSFAYDNRAPLFVGVNLHLRYQERAAIIGPNGAGKSTLLKLILGELQPTEGRMNRGTQLNIGYLSQKTFEGRQDQRLIEAFREHVPVSEAEARHLLAQFLFYGADVFKKVQDLSGGERMRLRLAQFMHQDINLLILDEPTNHLDIPAREALEDALSAFNGTVLAVSHDRWFLNHCFHKIYYLDNQTMISYPGNYDYVKEKRSDN</sequence>
<feature type="domain" description="ABC transporter" evidence="4">
    <location>
        <begin position="336"/>
        <end position="543"/>
    </location>
</feature>
<keyword evidence="1" id="KW-0547">Nucleotide-binding</keyword>
<dbReference type="Pfam" id="PF12848">
    <property type="entry name" value="ABC_tran_Xtn"/>
    <property type="match status" value="1"/>
</dbReference>
<dbReference type="SUPFAM" id="SSF52540">
    <property type="entry name" value="P-loop containing nucleoside triphosphate hydrolases"/>
    <property type="match status" value="2"/>
</dbReference>
<comment type="caution">
    <text evidence="5">The sequence shown here is derived from an EMBL/GenBank/DDBJ whole genome shotgun (WGS) entry which is preliminary data.</text>
</comment>
<evidence type="ECO:0000313" key="6">
    <source>
        <dbReference type="Proteomes" id="UP000656813"/>
    </source>
</evidence>
<accession>A0A8J2ZY96</accession>
<dbReference type="FunFam" id="3.40.50.300:FF:001807">
    <property type="entry name" value="ABC transporter ATP-binding protein"/>
    <property type="match status" value="1"/>
</dbReference>
<dbReference type="FunFam" id="3.40.50.300:FF:000011">
    <property type="entry name" value="Putative ABC transporter ATP-binding component"/>
    <property type="match status" value="1"/>
</dbReference>
<dbReference type="PROSITE" id="PS00211">
    <property type="entry name" value="ABC_TRANSPORTER_1"/>
    <property type="match status" value="2"/>
</dbReference>
<proteinExistence type="predicted"/>
<evidence type="ECO:0000256" key="1">
    <source>
        <dbReference type="ARBA" id="ARBA00022741"/>
    </source>
</evidence>
<dbReference type="InterPro" id="IPR032781">
    <property type="entry name" value="ABC_tran_Xtn"/>
</dbReference>
<organism evidence="5 6">
    <name type="scientific">Pullulanibacillus pueri</name>
    <dbReference type="NCBI Taxonomy" id="1437324"/>
    <lineage>
        <taxon>Bacteria</taxon>
        <taxon>Bacillati</taxon>
        <taxon>Bacillota</taxon>
        <taxon>Bacilli</taxon>
        <taxon>Bacillales</taxon>
        <taxon>Sporolactobacillaceae</taxon>
        <taxon>Pullulanibacillus</taxon>
    </lineage>
</organism>
<evidence type="ECO:0000256" key="3">
    <source>
        <dbReference type="SAM" id="Coils"/>
    </source>
</evidence>
<reference evidence="5" key="2">
    <citation type="submission" date="2020-09" db="EMBL/GenBank/DDBJ databases">
        <authorList>
            <person name="Sun Q."/>
            <person name="Zhou Y."/>
        </authorList>
    </citation>
    <scope>NUCLEOTIDE SEQUENCE</scope>
    <source>
        <strain evidence="5">CGMCC 1.12777</strain>
    </source>
</reference>
<reference evidence="5" key="1">
    <citation type="journal article" date="2014" name="Int. J. Syst. Evol. Microbiol.">
        <title>Complete genome sequence of Corynebacterium casei LMG S-19264T (=DSM 44701T), isolated from a smear-ripened cheese.</title>
        <authorList>
            <consortium name="US DOE Joint Genome Institute (JGI-PGF)"/>
            <person name="Walter F."/>
            <person name="Albersmeier A."/>
            <person name="Kalinowski J."/>
            <person name="Ruckert C."/>
        </authorList>
    </citation>
    <scope>NUCLEOTIDE SEQUENCE</scope>
    <source>
        <strain evidence="5">CGMCC 1.12777</strain>
    </source>
</reference>
<dbReference type="InterPro" id="IPR017871">
    <property type="entry name" value="ABC_transporter-like_CS"/>
</dbReference>
<dbReference type="PROSITE" id="PS50893">
    <property type="entry name" value="ABC_TRANSPORTER_2"/>
    <property type="match status" value="2"/>
</dbReference>
<feature type="domain" description="ABC transporter" evidence="4">
    <location>
        <begin position="2"/>
        <end position="260"/>
    </location>
</feature>
<dbReference type="GO" id="GO:0016887">
    <property type="term" value="F:ATP hydrolysis activity"/>
    <property type="evidence" value="ECO:0007669"/>
    <property type="project" value="InterPro"/>
</dbReference>